<proteinExistence type="predicted"/>
<protein>
    <submittedName>
        <fullName evidence="2">Uncharacterized protein</fullName>
    </submittedName>
</protein>
<keyword evidence="3" id="KW-1185">Reference proteome</keyword>
<organism evidence="2 3">
    <name type="scientific">Caballeronia fortuita</name>
    <dbReference type="NCBI Taxonomy" id="1777138"/>
    <lineage>
        <taxon>Bacteria</taxon>
        <taxon>Pseudomonadati</taxon>
        <taxon>Pseudomonadota</taxon>
        <taxon>Betaproteobacteria</taxon>
        <taxon>Burkholderiales</taxon>
        <taxon>Burkholderiaceae</taxon>
        <taxon>Caballeronia</taxon>
    </lineage>
</organism>
<dbReference type="EMBL" id="FCNX02000001">
    <property type="protein sequence ID" value="SAK41847.1"/>
    <property type="molecule type" value="Genomic_DNA"/>
</dbReference>
<dbReference type="AlphaFoldDB" id="A0A157ZAA1"/>
<name>A0A157ZAA1_9BURK</name>
<evidence type="ECO:0000313" key="3">
    <source>
        <dbReference type="Proteomes" id="UP000054903"/>
    </source>
</evidence>
<feature type="chain" id="PRO_5007619052" evidence="1">
    <location>
        <begin position="25"/>
        <end position="93"/>
    </location>
</feature>
<dbReference type="RefSeq" id="WP_061132692.1">
    <property type="nucleotide sequence ID" value="NZ_FCNX02000001.1"/>
</dbReference>
<reference evidence="2" key="1">
    <citation type="submission" date="2016-01" db="EMBL/GenBank/DDBJ databases">
        <authorList>
            <person name="Peeters C."/>
        </authorList>
    </citation>
    <scope>NUCLEOTIDE SEQUENCE</scope>
    <source>
        <strain evidence="2">LMG 29320</strain>
    </source>
</reference>
<dbReference type="STRING" id="1777138.AWB77_00389"/>
<gene>
    <name evidence="2" type="ORF">AWB77_00389</name>
</gene>
<accession>A0A157ZAA1</accession>
<evidence type="ECO:0000313" key="2">
    <source>
        <dbReference type="EMBL" id="SAK41847.1"/>
    </source>
</evidence>
<dbReference type="Proteomes" id="UP000054903">
    <property type="component" value="Unassembled WGS sequence"/>
</dbReference>
<feature type="signal peptide" evidence="1">
    <location>
        <begin position="1"/>
        <end position="24"/>
    </location>
</feature>
<comment type="caution">
    <text evidence="2">The sequence shown here is derived from an EMBL/GenBank/DDBJ whole genome shotgun (WGS) entry which is preliminary data.</text>
</comment>
<keyword evidence="1" id="KW-0732">Signal</keyword>
<evidence type="ECO:0000256" key="1">
    <source>
        <dbReference type="SAM" id="SignalP"/>
    </source>
</evidence>
<sequence length="93" mass="10212">MKRIVTHLLVATGLAIGAVGAAQAHNDLHIGVSLGAPAYVAPAPVYVRPAVPAYRAPYYRHEAPRWHDNRDYGRYNRAGWNHGGYGNNWGHRG</sequence>
<dbReference type="OrthoDB" id="9034861at2"/>